<name>E6MQM2_9BACT</name>
<dbReference type="AlphaFoldDB" id="E6MQM2"/>
<proteinExistence type="predicted"/>
<dbReference type="Proteomes" id="UP000003874">
    <property type="component" value="Unassembled WGS sequence"/>
</dbReference>
<keyword evidence="2" id="KW-1185">Reference proteome</keyword>
<dbReference type="HOGENOM" id="CLU_3294487_0_0_10"/>
<protein>
    <submittedName>
        <fullName evidence="1">Uncharacterized protein</fullName>
    </submittedName>
</protein>
<organism evidence="1 2">
    <name type="scientific">Segatella salivae DSM 15606</name>
    <dbReference type="NCBI Taxonomy" id="888832"/>
    <lineage>
        <taxon>Bacteria</taxon>
        <taxon>Pseudomonadati</taxon>
        <taxon>Bacteroidota</taxon>
        <taxon>Bacteroidia</taxon>
        <taxon>Bacteroidales</taxon>
        <taxon>Prevotellaceae</taxon>
        <taxon>Segatella</taxon>
    </lineage>
</organism>
<accession>E6MQM2</accession>
<gene>
    <name evidence="1" type="ORF">HMPREF9420_1790</name>
</gene>
<dbReference type="EMBL" id="AEQO01000147">
    <property type="protein sequence ID" value="EFV04058.1"/>
    <property type="molecule type" value="Genomic_DNA"/>
</dbReference>
<evidence type="ECO:0000313" key="1">
    <source>
        <dbReference type="EMBL" id="EFV04058.1"/>
    </source>
</evidence>
<comment type="caution">
    <text evidence="1">The sequence shown here is derived from an EMBL/GenBank/DDBJ whole genome shotgun (WGS) entry which is preliminary data.</text>
</comment>
<reference evidence="1 2" key="1">
    <citation type="submission" date="2010-12" db="EMBL/GenBank/DDBJ databases">
        <authorList>
            <person name="Muzny D."/>
            <person name="Qin X."/>
            <person name="Deng J."/>
            <person name="Jiang H."/>
            <person name="Liu Y."/>
            <person name="Qu J."/>
            <person name="Song X.-Z."/>
            <person name="Zhang L."/>
            <person name="Thornton R."/>
            <person name="Coyle M."/>
            <person name="Francisco L."/>
            <person name="Jackson L."/>
            <person name="Javaid M."/>
            <person name="Korchina V."/>
            <person name="Kovar C."/>
            <person name="Mata R."/>
            <person name="Mathew T."/>
            <person name="Ngo R."/>
            <person name="Nguyen L."/>
            <person name="Nguyen N."/>
            <person name="Okwuonu G."/>
            <person name="Ongeri F."/>
            <person name="Pham C."/>
            <person name="Simmons D."/>
            <person name="Wilczek-Boney K."/>
            <person name="Hale W."/>
            <person name="Jakkamsetti A."/>
            <person name="Pham P."/>
            <person name="Ruth R."/>
            <person name="San Lucas F."/>
            <person name="Warren J."/>
            <person name="Zhang J."/>
            <person name="Zhao Z."/>
            <person name="Zhou C."/>
            <person name="Zhu D."/>
            <person name="Lee S."/>
            <person name="Bess C."/>
            <person name="Blankenburg K."/>
            <person name="Forbes L."/>
            <person name="Fu Q."/>
            <person name="Gubbala S."/>
            <person name="Hirani K."/>
            <person name="Jayaseelan J.C."/>
            <person name="Lara F."/>
            <person name="Munidasa M."/>
            <person name="Palculict T."/>
            <person name="Patil S."/>
            <person name="Pu L.-L."/>
            <person name="Saada N."/>
            <person name="Tang L."/>
            <person name="Weissenberger G."/>
            <person name="Zhu Y."/>
            <person name="Hemphill L."/>
            <person name="Shang Y."/>
            <person name="Youmans B."/>
            <person name="Ayvaz T."/>
            <person name="Ross M."/>
            <person name="Santibanez J."/>
            <person name="Aqrawi P."/>
            <person name="Gross S."/>
            <person name="Joshi V."/>
            <person name="Fowler G."/>
            <person name="Nazareth L."/>
            <person name="Reid J."/>
            <person name="Worley K."/>
            <person name="Petrosino J."/>
            <person name="Highlander S."/>
            <person name="Gibbs R."/>
        </authorList>
    </citation>
    <scope>NUCLEOTIDE SEQUENCE [LARGE SCALE GENOMIC DNA]</scope>
    <source>
        <strain evidence="1 2">DSM 15606</strain>
    </source>
</reference>
<evidence type="ECO:0000313" key="2">
    <source>
        <dbReference type="Proteomes" id="UP000003874"/>
    </source>
</evidence>
<dbReference type="STRING" id="888832.HMPREF9420_1790"/>
<sequence>MICRILRDEMTQITLRFIINDITPTIVSSRNCVGITPLFK</sequence>